<keyword evidence="5" id="KW-0805">Transcription regulation</keyword>
<accession>A0A8H7UYL8</accession>
<evidence type="ECO:0000256" key="7">
    <source>
        <dbReference type="ARBA" id="ARBA00023242"/>
    </source>
</evidence>
<dbReference type="PROSITE" id="PS50073">
    <property type="entry name" value="COPPER_FIST_2"/>
    <property type="match status" value="1"/>
</dbReference>
<evidence type="ECO:0000256" key="4">
    <source>
        <dbReference type="ARBA" id="ARBA00023008"/>
    </source>
</evidence>
<evidence type="ECO:0000259" key="9">
    <source>
        <dbReference type="PROSITE" id="PS50073"/>
    </source>
</evidence>
<evidence type="ECO:0000313" key="10">
    <source>
        <dbReference type="EMBL" id="KAG2203511.1"/>
    </source>
</evidence>
<keyword evidence="11" id="KW-1185">Reference proteome</keyword>
<feature type="region of interest" description="Disordered" evidence="8">
    <location>
        <begin position="97"/>
        <end position="139"/>
    </location>
</feature>
<dbReference type="OrthoDB" id="5600085at2759"/>
<keyword evidence="4" id="KW-0186">Copper</keyword>
<dbReference type="InterPro" id="IPR051763">
    <property type="entry name" value="Copper_Homeo_Regul"/>
</dbReference>
<dbReference type="PANTHER" id="PTHR28088:SF5">
    <property type="entry name" value="TRANSCRIPTIONAL ACTIVATOR HAA1-RELATED"/>
    <property type="match status" value="1"/>
</dbReference>
<sequence length="313" mass="33620">MLINGEKWACETCIKGHRATHCKHIDRKLISIKKKGRPATQCKRCRELRVLRQLHVKCDCEDSGLGATKKNNNNNNSNIIISSVPKKKKKIESFRPLAPKSSCCKSLSSPSTPTPSTPTPSTPTPSAPPLPVTPKAVSSCCSSKKSQPFHLTPPLPPILVPAEIDSSPLTLPFETVPLPNIPPPTSCCGPPSKNQQGETIRVVTCRCGDSCACIGCDAHPSRAMKEGKNDVYIGFDTSVNSKRRLSIAAICATSSSSITKTNSQTIPPQQQANIDHPTSILAEDGTVLCGCGCSRAFADCSDCFRELCDGYFN</sequence>
<evidence type="ECO:0000256" key="6">
    <source>
        <dbReference type="ARBA" id="ARBA00023163"/>
    </source>
</evidence>
<feature type="compositionally biased region" description="Low complexity" evidence="8">
    <location>
        <begin position="98"/>
        <end position="111"/>
    </location>
</feature>
<dbReference type="PRINTS" id="PR00617">
    <property type="entry name" value="COPPERFIST"/>
</dbReference>
<dbReference type="GO" id="GO:0000981">
    <property type="term" value="F:DNA-binding transcription factor activity, RNA polymerase II-specific"/>
    <property type="evidence" value="ECO:0007669"/>
    <property type="project" value="TreeGrafter"/>
</dbReference>
<dbReference type="GO" id="GO:0045944">
    <property type="term" value="P:positive regulation of transcription by RNA polymerase II"/>
    <property type="evidence" value="ECO:0007669"/>
    <property type="project" value="TreeGrafter"/>
</dbReference>
<evidence type="ECO:0000256" key="3">
    <source>
        <dbReference type="ARBA" id="ARBA00022833"/>
    </source>
</evidence>
<keyword evidence="6" id="KW-0804">Transcription</keyword>
<dbReference type="GO" id="GO:0006879">
    <property type="term" value="P:intracellular iron ion homeostasis"/>
    <property type="evidence" value="ECO:0007669"/>
    <property type="project" value="TreeGrafter"/>
</dbReference>
<dbReference type="GO" id="GO:0005507">
    <property type="term" value="F:copper ion binding"/>
    <property type="evidence" value="ECO:0007669"/>
    <property type="project" value="InterPro"/>
</dbReference>
<evidence type="ECO:0000256" key="5">
    <source>
        <dbReference type="ARBA" id="ARBA00023015"/>
    </source>
</evidence>
<protein>
    <recommendedName>
        <fullName evidence="9">Copper-fist domain-containing protein</fullName>
    </recommendedName>
</protein>
<reference evidence="10" key="1">
    <citation type="submission" date="2020-12" db="EMBL/GenBank/DDBJ databases">
        <title>Metabolic potential, ecology and presence of endohyphal bacteria is reflected in genomic diversity of Mucoromycotina.</title>
        <authorList>
            <person name="Muszewska A."/>
            <person name="Okrasinska A."/>
            <person name="Steczkiewicz K."/>
            <person name="Drgas O."/>
            <person name="Orlowska M."/>
            <person name="Perlinska-Lenart U."/>
            <person name="Aleksandrzak-Piekarczyk T."/>
            <person name="Szatraj K."/>
            <person name="Zielenkiewicz U."/>
            <person name="Pilsyk S."/>
            <person name="Malc E."/>
            <person name="Mieczkowski P."/>
            <person name="Kruszewska J.S."/>
            <person name="Biernat P."/>
            <person name="Pawlowska J."/>
        </authorList>
    </citation>
    <scope>NUCLEOTIDE SEQUENCE</scope>
    <source>
        <strain evidence="10">CBS 226.32</strain>
    </source>
</reference>
<dbReference type="PANTHER" id="PTHR28088">
    <property type="entry name" value="TRANSCRIPTIONAL ACTIVATOR HAA1-RELATED"/>
    <property type="match status" value="1"/>
</dbReference>
<proteinExistence type="predicted"/>
<dbReference type="GO" id="GO:0006878">
    <property type="term" value="P:intracellular copper ion homeostasis"/>
    <property type="evidence" value="ECO:0007669"/>
    <property type="project" value="TreeGrafter"/>
</dbReference>
<keyword evidence="3" id="KW-0862">Zinc</keyword>
<name>A0A8H7UYL8_9FUNG</name>
<organism evidence="10 11">
    <name type="scientific">Mucor plumbeus</name>
    <dbReference type="NCBI Taxonomy" id="97098"/>
    <lineage>
        <taxon>Eukaryota</taxon>
        <taxon>Fungi</taxon>
        <taxon>Fungi incertae sedis</taxon>
        <taxon>Mucoromycota</taxon>
        <taxon>Mucoromycotina</taxon>
        <taxon>Mucoromycetes</taxon>
        <taxon>Mucorales</taxon>
        <taxon>Mucorineae</taxon>
        <taxon>Mucoraceae</taxon>
        <taxon>Mucor</taxon>
    </lineage>
</organism>
<dbReference type="Gene3D" id="3.90.430.10">
    <property type="entry name" value="Copper fist DNA-binding domain"/>
    <property type="match status" value="1"/>
</dbReference>
<evidence type="ECO:0000256" key="8">
    <source>
        <dbReference type="SAM" id="MobiDB-lite"/>
    </source>
</evidence>
<evidence type="ECO:0000256" key="1">
    <source>
        <dbReference type="ARBA" id="ARBA00004123"/>
    </source>
</evidence>
<dbReference type="SUPFAM" id="SSF57879">
    <property type="entry name" value="Zinc domain conserved in yeast copper-regulated transcription factors"/>
    <property type="match status" value="1"/>
</dbReference>
<comment type="subcellular location">
    <subcellularLocation>
        <location evidence="1">Nucleus</location>
    </subcellularLocation>
</comment>
<evidence type="ECO:0000313" key="11">
    <source>
        <dbReference type="Proteomes" id="UP000650833"/>
    </source>
</evidence>
<dbReference type="GO" id="GO:0000978">
    <property type="term" value="F:RNA polymerase II cis-regulatory region sequence-specific DNA binding"/>
    <property type="evidence" value="ECO:0007669"/>
    <property type="project" value="TreeGrafter"/>
</dbReference>
<gene>
    <name evidence="10" type="ORF">INT46_010890</name>
</gene>
<keyword evidence="7" id="KW-0539">Nucleus</keyword>
<dbReference type="InterPro" id="IPR036395">
    <property type="entry name" value="Cu_fist_DNA-bd_dom_sf"/>
</dbReference>
<comment type="caution">
    <text evidence="10">The sequence shown here is derived from an EMBL/GenBank/DDBJ whole genome shotgun (WGS) entry which is preliminary data.</text>
</comment>
<dbReference type="SMART" id="SM01090">
    <property type="entry name" value="Copper-fist"/>
    <property type="match status" value="1"/>
</dbReference>
<dbReference type="GO" id="GO:0005634">
    <property type="term" value="C:nucleus"/>
    <property type="evidence" value="ECO:0007669"/>
    <property type="project" value="UniProtKB-SubCell"/>
</dbReference>
<feature type="compositionally biased region" description="Pro residues" evidence="8">
    <location>
        <begin position="112"/>
        <end position="132"/>
    </location>
</feature>
<dbReference type="AlphaFoldDB" id="A0A8H7UYL8"/>
<dbReference type="EMBL" id="JAEPRC010000227">
    <property type="protein sequence ID" value="KAG2203511.1"/>
    <property type="molecule type" value="Genomic_DNA"/>
</dbReference>
<keyword evidence="2" id="KW-0479">Metal-binding</keyword>
<dbReference type="Pfam" id="PF00649">
    <property type="entry name" value="Copper-fist"/>
    <property type="match status" value="1"/>
</dbReference>
<dbReference type="FunFam" id="3.90.430.10:FF:000001">
    <property type="entry name" value="Copper fist DNA-binding protein"/>
    <property type="match status" value="1"/>
</dbReference>
<dbReference type="Proteomes" id="UP000650833">
    <property type="component" value="Unassembled WGS sequence"/>
</dbReference>
<dbReference type="InterPro" id="IPR001083">
    <property type="entry name" value="Cu_fist_DNA-bd_dom"/>
</dbReference>
<dbReference type="SMART" id="SM00412">
    <property type="entry name" value="Cu_FIST"/>
    <property type="match status" value="1"/>
</dbReference>
<evidence type="ECO:0000256" key="2">
    <source>
        <dbReference type="ARBA" id="ARBA00022723"/>
    </source>
</evidence>
<feature type="domain" description="Copper-fist" evidence="9">
    <location>
        <begin position="1"/>
        <end position="39"/>
    </location>
</feature>